<feature type="compositionally biased region" description="Pro residues" evidence="4">
    <location>
        <begin position="724"/>
        <end position="734"/>
    </location>
</feature>
<evidence type="ECO:0000259" key="5">
    <source>
        <dbReference type="PROSITE" id="PS50097"/>
    </source>
</evidence>
<feature type="region of interest" description="Disordered" evidence="4">
    <location>
        <begin position="780"/>
        <end position="816"/>
    </location>
</feature>
<feature type="region of interest" description="Disordered" evidence="4">
    <location>
        <begin position="979"/>
        <end position="1019"/>
    </location>
</feature>
<dbReference type="InterPro" id="IPR044515">
    <property type="entry name" value="ABTB1"/>
</dbReference>
<dbReference type="InterPro" id="IPR011042">
    <property type="entry name" value="6-blade_b-propeller_TolB-like"/>
</dbReference>
<dbReference type="Gene3D" id="2.120.10.30">
    <property type="entry name" value="TolB, C-terminal domain"/>
    <property type="match status" value="2"/>
</dbReference>
<organism evidence="6 7">
    <name type="scientific">Edaphochlamys debaryana</name>
    <dbReference type="NCBI Taxonomy" id="47281"/>
    <lineage>
        <taxon>Eukaryota</taxon>
        <taxon>Viridiplantae</taxon>
        <taxon>Chlorophyta</taxon>
        <taxon>core chlorophytes</taxon>
        <taxon>Chlorophyceae</taxon>
        <taxon>CS clade</taxon>
        <taxon>Chlamydomonadales</taxon>
        <taxon>Chlamydomonadales incertae sedis</taxon>
        <taxon>Edaphochlamys</taxon>
    </lineage>
</organism>
<comment type="pathway">
    <text evidence="1">Protein modification; protein ubiquitination.</text>
</comment>
<dbReference type="InterPro" id="IPR011333">
    <property type="entry name" value="SKP1/BTB/POZ_sf"/>
</dbReference>
<feature type="domain" description="BTB" evidence="5">
    <location>
        <begin position="279"/>
        <end position="348"/>
    </location>
</feature>
<name>A0A835Y9C0_9CHLO</name>
<proteinExistence type="predicted"/>
<dbReference type="PANTHER" id="PTHR46231:SF1">
    <property type="entry name" value="ANKYRIN REPEAT AND BTB_POZ DOMAIN-CONTAINING PROTEIN 1"/>
    <property type="match status" value="1"/>
</dbReference>
<dbReference type="CDD" id="cd18186">
    <property type="entry name" value="BTB_POZ_ZBTB_KLHL-like"/>
    <property type="match status" value="1"/>
</dbReference>
<dbReference type="SUPFAM" id="SSF63829">
    <property type="entry name" value="Calcium-dependent phosphotriesterase"/>
    <property type="match status" value="1"/>
</dbReference>
<accession>A0A835Y9C0</accession>
<keyword evidence="3" id="KW-0040">ANK repeat</keyword>
<sequence length="1019" mass="103443">MAPRNEAFSTYDPTSNAVFFASSLTSLSKIGADNRVSSVAGSAEAAGSADGVGPEARFSGIEVLAADCRGGVWVGDENRIPRLDTRTGTVTTLEGADAPSNLCWRGLAVGPAAGTLWAATSCAVCRVNTEGSGSVELVAGDLWIEGSADDSGLAARFETIRALLPVSGGRLLIADGFNLRCMDAGGAVTTLLWGCYGASGVAAMILLPSGALAPVAQPGILTLVSGGDFAPAAQHQQPHQPPTASTDRLLSLLAPPAAEEGAGSSDGRGMAGNTAAVSGAVTVRVGDRAFPVQRSVLAAGSEYIARLLAPGGGFEESGAAEVSLPDADPAAFAHLLSYMYGTSLGLSGANSALVDAPPELLRPTAALAGRLLMGGAVAALTERLAAAATPASVLSDLAWADAHGLADVAERLRAFAVGKRKARSRLAPGGGAPSPCGAVAMQPIRKLSTGNRISTAMTSEPEADEAARISAVYSLAADSQGSVWLADVRLRVGDQDRIRHLDTRTGEVATLAGAEAPGPWPSVRRALAVDPAAGMLWAATSTAVCRVRTEGSGGVELVAGNWEERGSVNGMGTVVHFAEITALLPVSGGRLLIADVADLRCMDAGGAVTTLMRGCFPRLEVDESEWVRQLSILPSGDLGAVTSYGDLLLFSGENFAPHEQLPSPITVVRPLPVPAALGGAGGGSDGGMMGAPEAVTVWEAQGAAEDAGAGPFAAATSRAGAPQHGPPPLQPPAPAQEQAAQQQDQEAAAAGNGADPPLRRSRAGALQALATATAPLLPAAAGPTLRASRPKGGPRNAATAAPSFMKPDPDGPNLRDRYTQALARPFDAAELDSLKRKFIGTGIERLGAALQSHARAAKAAHYAPASLHYPWLWPHLKRLWEEAGGGSAGGPPSKRRREEVGAAEALQEAKARELLQVLRVLEVSQRLPGGDTSARDAALSMLLPLYGAELAAARLAAVELGAADVVDLAAEEAEVVDVEGAGGGEGGGGAGADRKMGLAGAGGVQAEERGRVRVKRDPE</sequence>
<evidence type="ECO:0000256" key="2">
    <source>
        <dbReference type="ARBA" id="ARBA00022737"/>
    </source>
</evidence>
<dbReference type="EMBL" id="JAEHOE010000038">
    <property type="protein sequence ID" value="KAG2493399.1"/>
    <property type="molecule type" value="Genomic_DNA"/>
</dbReference>
<dbReference type="PANTHER" id="PTHR46231">
    <property type="entry name" value="ANKYRIN REPEAT AND BTB/POZ DOMAIN-CONTAINING PROTEIN 1"/>
    <property type="match status" value="1"/>
</dbReference>
<evidence type="ECO:0000256" key="4">
    <source>
        <dbReference type="SAM" id="MobiDB-lite"/>
    </source>
</evidence>
<dbReference type="SMART" id="SM00225">
    <property type="entry name" value="BTB"/>
    <property type="match status" value="1"/>
</dbReference>
<keyword evidence="7" id="KW-1185">Reference proteome</keyword>
<evidence type="ECO:0000256" key="3">
    <source>
        <dbReference type="ARBA" id="ARBA00023043"/>
    </source>
</evidence>
<reference evidence="6" key="1">
    <citation type="journal article" date="2020" name="bioRxiv">
        <title>Comparative genomics of Chlamydomonas.</title>
        <authorList>
            <person name="Craig R.J."/>
            <person name="Hasan A.R."/>
            <person name="Ness R.W."/>
            <person name="Keightley P.D."/>
        </authorList>
    </citation>
    <scope>NUCLEOTIDE SEQUENCE</scope>
    <source>
        <strain evidence="6">CCAP 11/70</strain>
    </source>
</reference>
<dbReference type="Pfam" id="PF00651">
    <property type="entry name" value="BTB"/>
    <property type="match status" value="1"/>
</dbReference>
<feature type="compositionally biased region" description="Gly residues" evidence="4">
    <location>
        <begin position="980"/>
        <end position="991"/>
    </location>
</feature>
<feature type="compositionally biased region" description="Basic and acidic residues" evidence="4">
    <location>
        <begin position="807"/>
        <end position="816"/>
    </location>
</feature>
<feature type="compositionally biased region" description="Low complexity" evidence="4">
    <location>
        <begin position="735"/>
        <end position="756"/>
    </location>
</feature>
<evidence type="ECO:0000313" key="6">
    <source>
        <dbReference type="EMBL" id="KAG2493399.1"/>
    </source>
</evidence>
<comment type="caution">
    <text evidence="6">The sequence shown here is derived from an EMBL/GenBank/DDBJ whole genome shotgun (WGS) entry which is preliminary data.</text>
</comment>
<keyword evidence="2" id="KW-0677">Repeat</keyword>
<feature type="compositionally biased region" description="Basic and acidic residues" evidence="4">
    <location>
        <begin position="1006"/>
        <end position="1019"/>
    </location>
</feature>
<gene>
    <name evidence="6" type="ORF">HYH03_008527</name>
</gene>
<feature type="region of interest" description="Disordered" evidence="4">
    <location>
        <begin position="705"/>
        <end position="759"/>
    </location>
</feature>
<dbReference type="SUPFAM" id="SSF54695">
    <property type="entry name" value="POZ domain"/>
    <property type="match status" value="1"/>
</dbReference>
<dbReference type="AlphaFoldDB" id="A0A835Y9C0"/>
<dbReference type="Gene3D" id="3.30.710.10">
    <property type="entry name" value="Potassium Channel Kv1.1, Chain A"/>
    <property type="match status" value="1"/>
</dbReference>
<dbReference type="GO" id="GO:0000151">
    <property type="term" value="C:ubiquitin ligase complex"/>
    <property type="evidence" value="ECO:0007669"/>
    <property type="project" value="TreeGrafter"/>
</dbReference>
<dbReference type="GO" id="GO:0005737">
    <property type="term" value="C:cytoplasm"/>
    <property type="evidence" value="ECO:0007669"/>
    <property type="project" value="TreeGrafter"/>
</dbReference>
<dbReference type="PROSITE" id="PS50097">
    <property type="entry name" value="BTB"/>
    <property type="match status" value="1"/>
</dbReference>
<dbReference type="SUPFAM" id="SSF101898">
    <property type="entry name" value="NHL repeat"/>
    <property type="match status" value="1"/>
</dbReference>
<feature type="compositionally biased region" description="Low complexity" evidence="4">
    <location>
        <begin position="705"/>
        <end position="723"/>
    </location>
</feature>
<protein>
    <recommendedName>
        <fullName evidence="5">BTB domain-containing protein</fullName>
    </recommendedName>
</protein>
<evidence type="ECO:0000256" key="1">
    <source>
        <dbReference type="ARBA" id="ARBA00004906"/>
    </source>
</evidence>
<dbReference type="InterPro" id="IPR000210">
    <property type="entry name" value="BTB/POZ_dom"/>
</dbReference>
<dbReference type="Proteomes" id="UP000612055">
    <property type="component" value="Unassembled WGS sequence"/>
</dbReference>
<evidence type="ECO:0000313" key="7">
    <source>
        <dbReference type="Proteomes" id="UP000612055"/>
    </source>
</evidence>